<protein>
    <submittedName>
        <fullName evidence="1">Uncharacterized protein</fullName>
    </submittedName>
</protein>
<dbReference type="EMBL" id="BAEE01000056">
    <property type="protein sequence ID" value="GAB10351.1"/>
    <property type="molecule type" value="Genomic_DNA"/>
</dbReference>
<dbReference type="AlphaFoldDB" id="G7H3C6"/>
<evidence type="ECO:0000313" key="1">
    <source>
        <dbReference type="EMBL" id="GAB10351.1"/>
    </source>
</evidence>
<proteinExistence type="predicted"/>
<reference evidence="1 2" key="1">
    <citation type="submission" date="2011-11" db="EMBL/GenBank/DDBJ databases">
        <title>Whole genome shotgun sequence of Gordonia araii NBRC 100433.</title>
        <authorList>
            <person name="Yoshida Y."/>
            <person name="Hosoyama A."/>
            <person name="Tsuchikane K."/>
            <person name="Katsumata H."/>
            <person name="Yamazaki S."/>
            <person name="Fujita N."/>
        </authorList>
    </citation>
    <scope>NUCLEOTIDE SEQUENCE [LARGE SCALE GENOMIC DNA]</scope>
    <source>
        <strain evidence="1 2">NBRC 100433</strain>
    </source>
</reference>
<dbReference type="RefSeq" id="WP_007322426.1">
    <property type="nucleotide sequence ID" value="NZ_BAEE01000056.1"/>
</dbReference>
<name>G7H3C6_9ACTN</name>
<dbReference type="STRING" id="1073574.GOARA_056_00980"/>
<sequence length="75" mass="8285">MSENEIVEEVEQIEQAVKKGRWRTVDNGWPFPDGEHAVSEFAADLAGALSPFGSTELPLPQDDLLYTNPLTVINT</sequence>
<dbReference type="Proteomes" id="UP000035088">
    <property type="component" value="Unassembled WGS sequence"/>
</dbReference>
<evidence type="ECO:0000313" key="2">
    <source>
        <dbReference type="Proteomes" id="UP000035088"/>
    </source>
</evidence>
<accession>G7H3C6</accession>
<comment type="caution">
    <text evidence="1">The sequence shown here is derived from an EMBL/GenBank/DDBJ whole genome shotgun (WGS) entry which is preliminary data.</text>
</comment>
<organism evidence="1 2">
    <name type="scientific">Gordonia araii NBRC 100433</name>
    <dbReference type="NCBI Taxonomy" id="1073574"/>
    <lineage>
        <taxon>Bacteria</taxon>
        <taxon>Bacillati</taxon>
        <taxon>Actinomycetota</taxon>
        <taxon>Actinomycetes</taxon>
        <taxon>Mycobacteriales</taxon>
        <taxon>Gordoniaceae</taxon>
        <taxon>Gordonia</taxon>
    </lineage>
</organism>
<keyword evidence="2" id="KW-1185">Reference proteome</keyword>
<gene>
    <name evidence="1" type="ORF">GOARA_056_00980</name>
</gene>